<name>A0A8C3H840_CHRPI</name>
<keyword evidence="5" id="KW-1133">Transmembrane helix</keyword>
<evidence type="ECO:0000256" key="6">
    <source>
        <dbReference type="ARBA" id="ARBA00023136"/>
    </source>
</evidence>
<reference evidence="11" key="1">
    <citation type="journal article" date="2015" name="Genome Biol. Evol.">
        <title>Physical Mapping and Refinement of the Painted Turtle Genome (Chrysemys picta) Inform Amniote Genome Evolution and Challenge Turtle-Bird Chromosomal Conservation.</title>
        <authorList>
            <person name="Badenhorst D."/>
            <person name="Hillier L.W."/>
            <person name="Literman R."/>
            <person name="Montiel E.E."/>
            <person name="Radhakrishnan S."/>
            <person name="Shen Y."/>
            <person name="Minx P."/>
            <person name="Janes D.E."/>
            <person name="Warren W.C."/>
            <person name="Edwards S.V."/>
            <person name="Valenzuela N."/>
        </authorList>
    </citation>
    <scope>NUCLEOTIDE SEQUENCE [LARGE SCALE GENOMIC DNA]</scope>
</reference>
<dbReference type="InterPro" id="IPR013783">
    <property type="entry name" value="Ig-like_fold"/>
</dbReference>
<dbReference type="KEGG" id="cpic:101932205"/>
<reference evidence="11" key="3">
    <citation type="submission" date="2025-09" db="UniProtKB">
        <authorList>
            <consortium name="Ensembl"/>
        </authorList>
    </citation>
    <scope>IDENTIFICATION</scope>
</reference>
<dbReference type="GO" id="GO:0042130">
    <property type="term" value="P:negative regulation of T cell proliferation"/>
    <property type="evidence" value="ECO:0007669"/>
    <property type="project" value="TreeGrafter"/>
</dbReference>
<dbReference type="CDD" id="cd12087">
    <property type="entry name" value="TM_EGFR-like"/>
    <property type="match status" value="1"/>
</dbReference>
<proteinExistence type="predicted"/>
<accession>A0A8C3H840</accession>
<evidence type="ECO:0000256" key="3">
    <source>
        <dbReference type="ARBA" id="ARBA00022692"/>
    </source>
</evidence>
<keyword evidence="6" id="KW-0472">Membrane</keyword>
<dbReference type="GO" id="GO:0009897">
    <property type="term" value="C:external side of plasma membrane"/>
    <property type="evidence" value="ECO:0007669"/>
    <property type="project" value="TreeGrafter"/>
</dbReference>
<dbReference type="Proteomes" id="UP000694380">
    <property type="component" value="Chromosome 1"/>
</dbReference>
<sequence length="320" mass="35359">MVCVARAELMWSGPALKNWFWQGLFVLHVTSLVFAKENPVKAKVGNIIHLPCCLALPSTESLSNYRVYWQTEKEEVVMAYSAGKPLGNDPKYENRIKMDLQNLTMSIFPVKLSDTDTYKCIVQVIEKGPSKLCDRTVDLVVEADFSKPVISADVPKDACGTTEVMVNCSSHGGFPAPRVSGILNNMSVDWQTNLSDSKESLYNVTAKLQLNLTEDIFLTCTIEYDDFKVSSNYTLKKLKECPSSPTPPPQGVIIASSLVLICIFLVAIALLLKYFRCHGCEQLQCSHYPVPQDPAVGTEMKDGVRGVIDLSEVTSEAASF</sequence>
<dbReference type="RefSeq" id="XP_065445694.1">
    <property type="nucleotide sequence ID" value="XM_065589622.1"/>
</dbReference>
<keyword evidence="8" id="KW-0675">Receptor</keyword>
<dbReference type="CTD" id="941"/>
<dbReference type="InterPro" id="IPR013106">
    <property type="entry name" value="Ig_V-set"/>
</dbReference>
<dbReference type="Pfam" id="PF08205">
    <property type="entry name" value="C2-set_2"/>
    <property type="match status" value="1"/>
</dbReference>
<evidence type="ECO:0000256" key="7">
    <source>
        <dbReference type="ARBA" id="ARBA00023157"/>
    </source>
</evidence>
<evidence type="ECO:0000256" key="10">
    <source>
        <dbReference type="ARBA" id="ARBA00023319"/>
    </source>
</evidence>
<dbReference type="SUPFAM" id="SSF48726">
    <property type="entry name" value="Immunoglobulin"/>
    <property type="match status" value="1"/>
</dbReference>
<dbReference type="GO" id="GO:0042102">
    <property type="term" value="P:positive regulation of T cell proliferation"/>
    <property type="evidence" value="ECO:0007669"/>
    <property type="project" value="TreeGrafter"/>
</dbReference>
<dbReference type="InterPro" id="IPR036179">
    <property type="entry name" value="Ig-like_dom_sf"/>
</dbReference>
<dbReference type="OMA" id="HMTSVML"/>
<keyword evidence="3" id="KW-0812">Transmembrane</keyword>
<evidence type="ECO:0000256" key="8">
    <source>
        <dbReference type="ARBA" id="ARBA00023170"/>
    </source>
</evidence>
<evidence type="ECO:0000256" key="4">
    <source>
        <dbReference type="ARBA" id="ARBA00022729"/>
    </source>
</evidence>
<dbReference type="GO" id="GO:0007166">
    <property type="term" value="P:cell surface receptor signaling pathway"/>
    <property type="evidence" value="ECO:0007669"/>
    <property type="project" value="TreeGrafter"/>
</dbReference>
<evidence type="ECO:0000313" key="12">
    <source>
        <dbReference type="Proteomes" id="UP000694380"/>
    </source>
</evidence>
<organism evidence="11 12">
    <name type="scientific">Chrysemys picta bellii</name>
    <name type="common">Western painted turtle</name>
    <name type="synonym">Emys bellii</name>
    <dbReference type="NCBI Taxonomy" id="8478"/>
    <lineage>
        <taxon>Eukaryota</taxon>
        <taxon>Metazoa</taxon>
        <taxon>Chordata</taxon>
        <taxon>Craniata</taxon>
        <taxon>Vertebrata</taxon>
        <taxon>Euteleostomi</taxon>
        <taxon>Archelosauria</taxon>
        <taxon>Testudinata</taxon>
        <taxon>Testudines</taxon>
        <taxon>Cryptodira</taxon>
        <taxon>Durocryptodira</taxon>
        <taxon>Testudinoidea</taxon>
        <taxon>Emydidae</taxon>
        <taxon>Chrysemys</taxon>
    </lineage>
</organism>
<evidence type="ECO:0000313" key="11">
    <source>
        <dbReference type="Ensembl" id="ENSCPBP00000007866.1"/>
    </source>
</evidence>
<evidence type="ECO:0000256" key="9">
    <source>
        <dbReference type="ARBA" id="ARBA00023180"/>
    </source>
</evidence>
<dbReference type="GO" id="GO:0071222">
    <property type="term" value="P:cellular response to lipopolysaccharide"/>
    <property type="evidence" value="ECO:0007669"/>
    <property type="project" value="TreeGrafter"/>
</dbReference>
<dbReference type="InterPro" id="IPR013162">
    <property type="entry name" value="CD80_C2-set"/>
</dbReference>
<dbReference type="PANTHER" id="PTHR25466:SF4">
    <property type="entry name" value="T-LYMPHOCYTE ACTIVATION ANTIGEN CD80"/>
    <property type="match status" value="1"/>
</dbReference>
<evidence type="ECO:0000256" key="1">
    <source>
        <dbReference type="ARBA" id="ARBA00004251"/>
    </source>
</evidence>
<dbReference type="GO" id="GO:0006955">
    <property type="term" value="P:immune response"/>
    <property type="evidence" value="ECO:0007669"/>
    <property type="project" value="TreeGrafter"/>
</dbReference>
<dbReference type="Pfam" id="PF07686">
    <property type="entry name" value="V-set"/>
    <property type="match status" value="1"/>
</dbReference>
<keyword evidence="12" id="KW-1185">Reference proteome</keyword>
<reference evidence="11" key="2">
    <citation type="submission" date="2025-08" db="UniProtKB">
        <authorList>
            <consortium name="Ensembl"/>
        </authorList>
    </citation>
    <scope>IDENTIFICATION</scope>
</reference>
<dbReference type="SMR" id="A0A8C3H840"/>
<dbReference type="PANTHER" id="PTHR25466">
    <property type="entry name" value="T-LYMPHOCYTE ACTIVATION ANTIGEN"/>
    <property type="match status" value="1"/>
</dbReference>
<keyword evidence="4" id="KW-0732">Signal</keyword>
<dbReference type="Ensembl" id="ENSCPBT00000009481.1">
    <property type="protein sequence ID" value="ENSCPBP00000007866.1"/>
    <property type="gene ID" value="ENSCPBG00000006194.1"/>
</dbReference>
<keyword evidence="9" id="KW-0325">Glycoprotein</keyword>
<dbReference type="GO" id="GO:0031295">
    <property type="term" value="P:T cell costimulation"/>
    <property type="evidence" value="ECO:0007669"/>
    <property type="project" value="TreeGrafter"/>
</dbReference>
<keyword evidence="2" id="KW-1003">Cell membrane</keyword>
<dbReference type="OrthoDB" id="9904387at2759"/>
<keyword evidence="10" id="KW-0393">Immunoglobulin domain</keyword>
<comment type="subcellular location">
    <subcellularLocation>
        <location evidence="1">Cell membrane</location>
        <topology evidence="1">Single-pass type I membrane protein</topology>
    </subcellularLocation>
</comment>
<dbReference type="GeneTree" id="ENSGT00940000162632"/>
<evidence type="ECO:0000256" key="5">
    <source>
        <dbReference type="ARBA" id="ARBA00022989"/>
    </source>
</evidence>
<gene>
    <name evidence="11" type="primary">CD80</name>
</gene>
<evidence type="ECO:0000256" key="2">
    <source>
        <dbReference type="ARBA" id="ARBA00022475"/>
    </source>
</evidence>
<keyword evidence="7" id="KW-1015">Disulfide bond</keyword>
<dbReference type="Gene3D" id="2.60.40.10">
    <property type="entry name" value="Immunoglobulins"/>
    <property type="match status" value="2"/>
</dbReference>
<dbReference type="RefSeq" id="XP_005310233.1">
    <property type="nucleotide sequence ID" value="XM_005310176.3"/>
</dbReference>
<dbReference type="AlphaFoldDB" id="A0A8C3H840"/>
<dbReference type="GeneID" id="101932205"/>
<protein>
    <submittedName>
        <fullName evidence="11">CD80 molecule</fullName>
    </submittedName>
</protein>
<dbReference type="InterPro" id="IPR051713">
    <property type="entry name" value="T-cell_Activation_Regulation"/>
</dbReference>